<proteinExistence type="predicted"/>
<organism evidence="1 2">
    <name type="scientific">Amycolatopsis oliviviridis</name>
    <dbReference type="NCBI Taxonomy" id="1471590"/>
    <lineage>
        <taxon>Bacteria</taxon>
        <taxon>Bacillati</taxon>
        <taxon>Actinomycetota</taxon>
        <taxon>Actinomycetes</taxon>
        <taxon>Pseudonocardiales</taxon>
        <taxon>Pseudonocardiaceae</taxon>
        <taxon>Amycolatopsis</taxon>
    </lineage>
</organism>
<keyword evidence="2" id="KW-1185">Reference proteome</keyword>
<comment type="caution">
    <text evidence="1">The sequence shown here is derived from an EMBL/GenBank/DDBJ whole genome shotgun (WGS) entry which is preliminary data.</text>
</comment>
<gene>
    <name evidence="1" type="ORF">GCM10017790_61510</name>
</gene>
<dbReference type="EMBL" id="BNAY01000008">
    <property type="protein sequence ID" value="GHH29391.1"/>
    <property type="molecule type" value="Genomic_DNA"/>
</dbReference>
<dbReference type="Proteomes" id="UP000635387">
    <property type="component" value="Unassembled WGS sequence"/>
</dbReference>
<protein>
    <submittedName>
        <fullName evidence="1">Uncharacterized protein</fullName>
    </submittedName>
</protein>
<name>A0ABQ3LZA2_9PSEU</name>
<reference evidence="2" key="1">
    <citation type="journal article" date="2019" name="Int. J. Syst. Evol. Microbiol.">
        <title>The Global Catalogue of Microorganisms (GCM) 10K type strain sequencing project: providing services to taxonomists for standard genome sequencing and annotation.</title>
        <authorList>
            <consortium name="The Broad Institute Genomics Platform"/>
            <consortium name="The Broad Institute Genome Sequencing Center for Infectious Disease"/>
            <person name="Wu L."/>
            <person name="Ma J."/>
        </authorList>
    </citation>
    <scope>NUCLEOTIDE SEQUENCE [LARGE SCALE GENOMIC DNA]</scope>
    <source>
        <strain evidence="2">CGMCC 4.7683</strain>
    </source>
</reference>
<sequence>MDSLSKTQGGIAEALSGLLRCLFCLLKGYDGGAECCGDHFGIAQSTIPFVPSCGAWHWG</sequence>
<accession>A0ABQ3LZA2</accession>
<evidence type="ECO:0000313" key="2">
    <source>
        <dbReference type="Proteomes" id="UP000635387"/>
    </source>
</evidence>
<evidence type="ECO:0000313" key="1">
    <source>
        <dbReference type="EMBL" id="GHH29391.1"/>
    </source>
</evidence>